<feature type="domain" description="CTLH" evidence="5">
    <location>
        <begin position="93"/>
        <end position="187"/>
    </location>
</feature>
<keyword evidence="7" id="KW-1185">Reference proteome</keyword>
<accession>A0A8K0L3F8</accession>
<feature type="repeat" description="WD" evidence="3">
    <location>
        <begin position="577"/>
        <end position="602"/>
    </location>
</feature>
<dbReference type="InterPro" id="IPR054080">
    <property type="entry name" value="TPR1-like_2nd"/>
</dbReference>
<feature type="repeat" description="WD" evidence="3">
    <location>
        <begin position="302"/>
        <end position="343"/>
    </location>
</feature>
<reference evidence="6" key="1">
    <citation type="submission" date="2021-07" db="EMBL/GenBank/DDBJ databases">
        <title>Elsinoe batatas strain:CRI-CJ2 Genome sequencing and assembly.</title>
        <authorList>
            <person name="Huang L."/>
        </authorList>
    </citation>
    <scope>NUCLEOTIDE SEQUENCE</scope>
    <source>
        <strain evidence="6">CRI-CJ2</strain>
    </source>
</reference>
<feature type="region of interest" description="Disordered" evidence="4">
    <location>
        <begin position="1"/>
        <end position="46"/>
    </location>
</feature>
<dbReference type="AlphaFoldDB" id="A0A8K0L3F8"/>
<dbReference type="GO" id="GO:0043161">
    <property type="term" value="P:proteasome-mediated ubiquitin-dependent protein catabolic process"/>
    <property type="evidence" value="ECO:0007669"/>
    <property type="project" value="TreeGrafter"/>
</dbReference>
<feature type="region of interest" description="Disordered" evidence="4">
    <location>
        <begin position="612"/>
        <end position="639"/>
    </location>
</feature>
<dbReference type="PANTHER" id="PTHR22838:SF0">
    <property type="entry name" value="WD REPEAT-CONTAINING PROTEIN 26"/>
    <property type="match status" value="1"/>
</dbReference>
<dbReference type="PROSITE" id="PS50897">
    <property type="entry name" value="CTLH"/>
    <property type="match status" value="1"/>
</dbReference>
<feature type="compositionally biased region" description="Basic and acidic residues" evidence="4">
    <location>
        <begin position="629"/>
        <end position="639"/>
    </location>
</feature>
<dbReference type="InterPro" id="IPR006595">
    <property type="entry name" value="CTLH_C"/>
</dbReference>
<gene>
    <name evidence="6" type="ORF">KVT40_004078</name>
</gene>
<feature type="compositionally biased region" description="Polar residues" evidence="4">
    <location>
        <begin position="1"/>
        <end position="26"/>
    </location>
</feature>
<feature type="compositionally biased region" description="Polar residues" evidence="4">
    <location>
        <begin position="613"/>
        <end position="623"/>
    </location>
</feature>
<evidence type="ECO:0000256" key="2">
    <source>
        <dbReference type="ARBA" id="ARBA00022737"/>
    </source>
</evidence>
<dbReference type="SUPFAM" id="SSF50978">
    <property type="entry name" value="WD40 repeat-like"/>
    <property type="match status" value="1"/>
</dbReference>
<dbReference type="EMBL" id="JAESVG020000004">
    <property type="protein sequence ID" value="KAG8628205.1"/>
    <property type="molecule type" value="Genomic_DNA"/>
</dbReference>
<evidence type="ECO:0000313" key="7">
    <source>
        <dbReference type="Proteomes" id="UP000809789"/>
    </source>
</evidence>
<sequence>MRLEGQTTSPHNNGTVPNGTRSSNGTPHKGGQTNGSSTNGESNGHAAVAVRPTGDFHGLDREEVTRILIQSLTDLGYHGAAGMLSRESGFELENTSVAAFRLAVQEGEWNEAEGLLFGKRPESDGGVVLKGNGHTGDDLSWLRRGGAVGDGHLPVLPLAEGADQEEMLFLIRQQKYLELLEQRDLATALSVLRREITPLHRDTARLHTLTSLMMCPTADELRQLAKWDGAHGDSRNNLLSDLSSSIAPSVMIPEHRLAVLFKHVQDNQIFDCLYHNTTSVPSLYHDHVCDRDDFPLEQFTELRDHHDEVWYIAFSPKGTYLATASADSHVYIYNTTTWRIIHRLNETHTNGEVSGIVSISWSPDEKYLLSCSRGNQLTVYDIQDSGRRVSTYTSYTYPVTAAAWLPDGQHFVVGSQDIERALVQYRLGDLSPMHEYTTRDQKTRIHDLAVSANGARMVSIANEKRIMTWDLSRSSGRTLLSDTTMDDVPQSVSVSADGKQMLVGMKGHKLYLMDTDTGEFVQSYSGQVTDQYVIRARFGGAGEGFVISGSEDSRVVIWRKESAVQVASLDCHAPGPVNAVAWHPKNYQIFATAGDDRRVKIWASANIAKGYSSGRNPSASLSSGPRGILRHDSDDDMGR</sequence>
<feature type="repeat" description="WD" evidence="3">
    <location>
        <begin position="349"/>
        <end position="390"/>
    </location>
</feature>
<dbReference type="InterPro" id="IPR015943">
    <property type="entry name" value="WD40/YVTN_repeat-like_dom_sf"/>
</dbReference>
<keyword evidence="1 3" id="KW-0853">WD repeat</keyword>
<dbReference type="GO" id="GO:0034657">
    <property type="term" value="C:GID complex"/>
    <property type="evidence" value="ECO:0007669"/>
    <property type="project" value="TreeGrafter"/>
</dbReference>
<dbReference type="Gene3D" id="2.130.10.10">
    <property type="entry name" value="YVTN repeat-like/Quinoprotein amine dehydrogenase"/>
    <property type="match status" value="1"/>
</dbReference>
<dbReference type="InterPro" id="IPR036322">
    <property type="entry name" value="WD40_repeat_dom_sf"/>
</dbReference>
<dbReference type="Pfam" id="PF21889">
    <property type="entry name" value="TPR1-like_2nd"/>
    <property type="match status" value="1"/>
</dbReference>
<dbReference type="Proteomes" id="UP000809789">
    <property type="component" value="Unassembled WGS sequence"/>
</dbReference>
<dbReference type="Pfam" id="PF00400">
    <property type="entry name" value="WD40"/>
    <property type="match status" value="4"/>
</dbReference>
<evidence type="ECO:0000259" key="5">
    <source>
        <dbReference type="PROSITE" id="PS50897"/>
    </source>
</evidence>
<dbReference type="CDD" id="cd00200">
    <property type="entry name" value="WD40"/>
    <property type="match status" value="1"/>
</dbReference>
<dbReference type="InterPro" id="IPR001680">
    <property type="entry name" value="WD40_rpt"/>
</dbReference>
<keyword evidence="2" id="KW-0677">Repeat</keyword>
<dbReference type="SMART" id="SM00320">
    <property type="entry name" value="WD40"/>
    <property type="match status" value="6"/>
</dbReference>
<protein>
    <recommendedName>
        <fullName evidence="5">CTLH domain-containing protein</fullName>
    </recommendedName>
</protein>
<dbReference type="PROSITE" id="PS50294">
    <property type="entry name" value="WD_REPEATS_REGION"/>
    <property type="match status" value="1"/>
</dbReference>
<dbReference type="OrthoDB" id="972532at2759"/>
<organism evidence="6 7">
    <name type="scientific">Elsinoe batatas</name>
    <dbReference type="NCBI Taxonomy" id="2601811"/>
    <lineage>
        <taxon>Eukaryota</taxon>
        <taxon>Fungi</taxon>
        <taxon>Dikarya</taxon>
        <taxon>Ascomycota</taxon>
        <taxon>Pezizomycotina</taxon>
        <taxon>Dothideomycetes</taxon>
        <taxon>Dothideomycetidae</taxon>
        <taxon>Myriangiales</taxon>
        <taxon>Elsinoaceae</taxon>
        <taxon>Elsinoe</taxon>
    </lineage>
</organism>
<evidence type="ECO:0000313" key="6">
    <source>
        <dbReference type="EMBL" id="KAG8628205.1"/>
    </source>
</evidence>
<name>A0A8K0L3F8_9PEZI</name>
<comment type="caution">
    <text evidence="6">The sequence shown here is derived from an EMBL/GenBank/DDBJ whole genome shotgun (WGS) entry which is preliminary data.</text>
</comment>
<proteinExistence type="predicted"/>
<dbReference type="PROSITE" id="PS50082">
    <property type="entry name" value="WD_REPEATS_2"/>
    <property type="match status" value="3"/>
</dbReference>
<evidence type="ECO:0000256" key="3">
    <source>
        <dbReference type="PROSITE-ProRule" id="PRU00221"/>
    </source>
</evidence>
<evidence type="ECO:0000256" key="1">
    <source>
        <dbReference type="ARBA" id="ARBA00022574"/>
    </source>
</evidence>
<dbReference type="PANTHER" id="PTHR22838">
    <property type="entry name" value="WD REPEAT PROTEIN 26-RELATED"/>
    <property type="match status" value="1"/>
</dbReference>
<dbReference type="Pfam" id="PF23627">
    <property type="entry name" value="LisH_WDR26"/>
    <property type="match status" value="1"/>
</dbReference>
<dbReference type="InterPro" id="IPR051350">
    <property type="entry name" value="WD_repeat-ST_regulator"/>
</dbReference>
<evidence type="ECO:0000256" key="4">
    <source>
        <dbReference type="SAM" id="MobiDB-lite"/>
    </source>
</evidence>